<evidence type="ECO:0000256" key="4">
    <source>
        <dbReference type="ARBA" id="ARBA00022842"/>
    </source>
</evidence>
<dbReference type="GO" id="GO:0016787">
    <property type="term" value="F:hydrolase activity"/>
    <property type="evidence" value="ECO:0007669"/>
    <property type="project" value="UniProtKB-KW"/>
</dbReference>
<proteinExistence type="inferred from homology"/>
<evidence type="ECO:0000256" key="1">
    <source>
        <dbReference type="ARBA" id="ARBA00001946"/>
    </source>
</evidence>
<sequence length="214" mass="23801">MKQAVIFDMDGVLFDTEEFYYSRRKTFLAGRGISIDHLPPSFFIGGNMKQVWQKILGSDYDKWDVAQLQADYIAYKLANPLPYQEVIFGDVCPTLDRLSQEGFKIGLASSSTKADILKALSDTDLTHYFDVILSGQEFPESKPDPAIYNKAAELLGFAKEELLVIEDSEKGIAAAVAAGIEVWAIKDERYGLNQTAADRLIASLSQGLDILFEN</sequence>
<dbReference type="GO" id="GO:0046872">
    <property type="term" value="F:metal ion binding"/>
    <property type="evidence" value="ECO:0007669"/>
    <property type="project" value="UniProtKB-KW"/>
</dbReference>
<comment type="cofactor">
    <cofactor evidence="1">
        <name>Mg(2+)</name>
        <dbReference type="ChEBI" id="CHEBI:18420"/>
    </cofactor>
</comment>
<dbReference type="EMBL" id="UHFA01000002">
    <property type="protein sequence ID" value="SUN35132.1"/>
    <property type="molecule type" value="Genomic_DNA"/>
</dbReference>
<name>A0A380JAY2_STRDO</name>
<keyword evidence="6" id="KW-0378">Hydrolase</keyword>
<evidence type="ECO:0000256" key="2">
    <source>
        <dbReference type="ARBA" id="ARBA00006171"/>
    </source>
</evidence>
<evidence type="ECO:0000313" key="6">
    <source>
        <dbReference type="EMBL" id="SUN35132.1"/>
    </source>
</evidence>
<dbReference type="SFLD" id="SFLDG01129">
    <property type="entry name" value="C1.5:_HAD__Beta-PGM__Phosphata"/>
    <property type="match status" value="1"/>
</dbReference>
<keyword evidence="4" id="KW-0460">Magnesium</keyword>
<dbReference type="NCBIfam" id="TIGR01549">
    <property type="entry name" value="HAD-SF-IA-v1"/>
    <property type="match status" value="1"/>
</dbReference>
<dbReference type="SUPFAM" id="SSF56784">
    <property type="entry name" value="HAD-like"/>
    <property type="match status" value="1"/>
</dbReference>
<dbReference type="InterPro" id="IPR036412">
    <property type="entry name" value="HAD-like_sf"/>
</dbReference>
<dbReference type="InterPro" id="IPR023198">
    <property type="entry name" value="PGP-like_dom2"/>
</dbReference>
<dbReference type="InterPro" id="IPR023214">
    <property type="entry name" value="HAD_sf"/>
</dbReference>
<dbReference type="NCBIfam" id="TIGR01509">
    <property type="entry name" value="HAD-SF-IA-v3"/>
    <property type="match status" value="1"/>
</dbReference>
<dbReference type="SFLD" id="SFLDS00003">
    <property type="entry name" value="Haloacid_Dehalogenase"/>
    <property type="match status" value="1"/>
</dbReference>
<dbReference type="AlphaFoldDB" id="A0A380JAY2"/>
<dbReference type="Gene3D" id="1.10.150.240">
    <property type="entry name" value="Putative phosphatase, domain 2"/>
    <property type="match status" value="1"/>
</dbReference>
<dbReference type="PRINTS" id="PR00413">
    <property type="entry name" value="HADHALOGNASE"/>
</dbReference>
<dbReference type="Gene3D" id="3.40.50.1000">
    <property type="entry name" value="HAD superfamily/HAD-like"/>
    <property type="match status" value="1"/>
</dbReference>
<dbReference type="OrthoDB" id="9797743at2"/>
<dbReference type="Pfam" id="PF13419">
    <property type="entry name" value="HAD_2"/>
    <property type="match status" value="1"/>
</dbReference>
<protein>
    <submittedName>
        <fullName evidence="6">Phosphatase</fullName>
        <ecNumber evidence="6">3.1.3.-</ecNumber>
    </submittedName>
</protein>
<evidence type="ECO:0000256" key="5">
    <source>
        <dbReference type="ARBA" id="ARBA00023277"/>
    </source>
</evidence>
<dbReference type="InterPro" id="IPR006439">
    <property type="entry name" value="HAD-SF_hydro_IA"/>
</dbReference>
<dbReference type="InterPro" id="IPR051600">
    <property type="entry name" value="Beta-PGM-like"/>
</dbReference>
<keyword evidence="5" id="KW-0119">Carbohydrate metabolism</keyword>
<keyword evidence="7" id="KW-1185">Reference proteome</keyword>
<dbReference type="Proteomes" id="UP000254082">
    <property type="component" value="Unassembled WGS sequence"/>
</dbReference>
<dbReference type="InterPro" id="IPR041492">
    <property type="entry name" value="HAD_2"/>
</dbReference>
<dbReference type="SFLD" id="SFLDG01135">
    <property type="entry name" value="C1.5.6:_HAD__Beta-PGM__Phospha"/>
    <property type="match status" value="1"/>
</dbReference>
<dbReference type="PANTHER" id="PTHR46193:SF18">
    <property type="entry name" value="HEXITOL PHOSPHATASE B"/>
    <property type="match status" value="1"/>
</dbReference>
<evidence type="ECO:0000256" key="3">
    <source>
        <dbReference type="ARBA" id="ARBA00022723"/>
    </source>
</evidence>
<reference evidence="6 7" key="1">
    <citation type="submission" date="2018-06" db="EMBL/GenBank/DDBJ databases">
        <authorList>
            <consortium name="Pathogen Informatics"/>
            <person name="Doyle S."/>
        </authorList>
    </citation>
    <scope>NUCLEOTIDE SEQUENCE [LARGE SCALE GENOMIC DNA]</scope>
    <source>
        <strain evidence="7">NCTC 11391</strain>
    </source>
</reference>
<accession>A0A380JAY2</accession>
<dbReference type="EC" id="3.1.3.-" evidence="6"/>
<dbReference type="RefSeq" id="WP_002998703.1">
    <property type="nucleotide sequence ID" value="NZ_UHFA01000002.1"/>
</dbReference>
<dbReference type="CDD" id="cd07505">
    <property type="entry name" value="HAD_BPGM-like"/>
    <property type="match status" value="1"/>
</dbReference>
<evidence type="ECO:0000313" key="7">
    <source>
        <dbReference type="Proteomes" id="UP000254082"/>
    </source>
</evidence>
<keyword evidence="3" id="KW-0479">Metal-binding</keyword>
<organism evidence="6 7">
    <name type="scientific">Streptococcus downei MFe28</name>
    <dbReference type="NCBI Taxonomy" id="764290"/>
    <lineage>
        <taxon>Bacteria</taxon>
        <taxon>Bacillati</taxon>
        <taxon>Bacillota</taxon>
        <taxon>Bacilli</taxon>
        <taxon>Lactobacillales</taxon>
        <taxon>Streptococcaceae</taxon>
        <taxon>Streptococcus</taxon>
    </lineage>
</organism>
<comment type="similarity">
    <text evidence="2">Belongs to the HAD-like hydrolase superfamily. CbbY/CbbZ/Gph/YieH family.</text>
</comment>
<dbReference type="PANTHER" id="PTHR46193">
    <property type="entry name" value="6-PHOSPHOGLUCONATE PHOSPHATASE"/>
    <property type="match status" value="1"/>
</dbReference>
<gene>
    <name evidence="6" type="ORF">NCTC11391_00107</name>
</gene>